<dbReference type="PROSITE" id="PS51892">
    <property type="entry name" value="SUBTILASE"/>
    <property type="match status" value="1"/>
</dbReference>
<gene>
    <name evidence="9" type="ORF">Q9312_13680</name>
</gene>
<evidence type="ECO:0000313" key="9">
    <source>
        <dbReference type="EMBL" id="WMS86270.1"/>
    </source>
</evidence>
<dbReference type="KEGG" id="plei:Q9312_13680"/>
<evidence type="ECO:0000256" key="5">
    <source>
        <dbReference type="PROSITE-ProRule" id="PRU01240"/>
    </source>
</evidence>
<dbReference type="Proteomes" id="UP001239782">
    <property type="component" value="Chromosome"/>
</dbReference>
<reference evidence="9 10" key="1">
    <citation type="submission" date="2023-08" db="EMBL/GenBank/DDBJ databases">
        <title>Pleionea litopenaei sp. nov., isolated from stomach of juvenile Litopenaeus vannamei.</title>
        <authorList>
            <person name="Rho A.M."/>
            <person name="Hwang C.Y."/>
        </authorList>
    </citation>
    <scope>NUCLEOTIDE SEQUENCE [LARGE SCALE GENOMIC DNA]</scope>
    <source>
        <strain evidence="9 10">HL-JVS1</strain>
    </source>
</reference>
<accession>A0AA51RRM2</accession>
<feature type="region of interest" description="Disordered" evidence="6">
    <location>
        <begin position="404"/>
        <end position="439"/>
    </location>
</feature>
<feature type="domain" description="Peptidase S8/S53" evidence="8">
    <location>
        <begin position="253"/>
        <end position="519"/>
    </location>
</feature>
<evidence type="ECO:0000256" key="7">
    <source>
        <dbReference type="SAM" id="SignalP"/>
    </source>
</evidence>
<evidence type="ECO:0000259" key="8">
    <source>
        <dbReference type="Pfam" id="PF00082"/>
    </source>
</evidence>
<dbReference type="PROSITE" id="PS00138">
    <property type="entry name" value="SUBTILASE_SER"/>
    <property type="match status" value="1"/>
</dbReference>
<keyword evidence="7" id="KW-0732">Signal</keyword>
<keyword evidence="4 5" id="KW-0720">Serine protease</keyword>
<dbReference type="AlphaFoldDB" id="A0AA51RRM2"/>
<feature type="signal peptide" evidence="7">
    <location>
        <begin position="1"/>
        <end position="22"/>
    </location>
</feature>
<dbReference type="RefSeq" id="WP_309201422.1">
    <property type="nucleotide sequence ID" value="NZ_CP133548.1"/>
</dbReference>
<dbReference type="EMBL" id="CP133548">
    <property type="protein sequence ID" value="WMS86270.1"/>
    <property type="molecule type" value="Genomic_DNA"/>
</dbReference>
<dbReference type="PANTHER" id="PTHR43806:SF11">
    <property type="entry name" value="CEREVISIN-RELATED"/>
    <property type="match status" value="1"/>
</dbReference>
<proteinExistence type="inferred from homology"/>
<dbReference type="PRINTS" id="PR00723">
    <property type="entry name" value="SUBTILISIN"/>
</dbReference>
<dbReference type="Gene3D" id="3.40.50.200">
    <property type="entry name" value="Peptidase S8/S53 domain"/>
    <property type="match status" value="1"/>
</dbReference>
<evidence type="ECO:0000256" key="6">
    <source>
        <dbReference type="SAM" id="MobiDB-lite"/>
    </source>
</evidence>
<evidence type="ECO:0000256" key="4">
    <source>
        <dbReference type="ARBA" id="ARBA00022825"/>
    </source>
</evidence>
<keyword evidence="3 5" id="KW-0378">Hydrolase</keyword>
<sequence length="763" mass="82175">MNNVFRMTTITACVLSSMAMTAAKNETTTKMVGEKGEDGIYYPSEQQDVAKVANKIDKKLQAVVNKAGNDELVNVIVFVQGENIEKQLNKIDQTYKSELDNLSMQLKALDAKYRPAQSLSEKEEREFMKSKAASMTAQDKQSARVVKKQLDEMRDKARKAKAQVIEQAGKAKLNDVADVVKSLGGEVKNKTALNQVIGAQVPAQLLAQLADYSEVRYIMLDAEPDYETNVSVPSAQYNTWHSNNFDGYPYDFGVVDTGVRENHPAFTGNVFCSKPGSSITGDHGTHVAGIVISDNATYKGTAPGTDSVIWANSGNQSTTMTNMQWMLSGACQGPEVVNHSLGYGVADDTDYSATDAFYDAFVQNYNVMVTKSTGNSGWSDTAPRITHPAPAFNLMAVANMNDRNTTTRSDDVRSGSSSVGPTLNGRRKPDIAAPGSSIMSTNSDWATEADFINKSGTSMAAPHVAGAIILMEDGGNHTAMAQKAVLINTADAWDSNNTSSTADDGQVAGSHWDKSYGWGYIDMWESHFNRADYFVSSVVPRNNNNIANDYKLFKGKMYTNEKATLVWQRRANFASGPTGSAYNLSDLNLRLYEEGNNSLKDSDFDGDDNVHQVAAPSTIDAVIKVYAWSSSFAGASSESFALATEENFSQVSPPSLQIPSQSFRGTPFGSISVPLKVRNNGGVDTCSVSVTRGNVAGVSGTTSVSLSNIADGGEATANFSLSASNGTYSIPFTATTTCYNETFTTTGYITLRSEIIILPPPSL</sequence>
<dbReference type="InterPro" id="IPR023828">
    <property type="entry name" value="Peptidase_S8_Ser-AS"/>
</dbReference>
<dbReference type="InterPro" id="IPR015500">
    <property type="entry name" value="Peptidase_S8_subtilisin-rel"/>
</dbReference>
<protein>
    <submittedName>
        <fullName evidence="9">S8 family serine peptidase</fullName>
    </submittedName>
</protein>
<dbReference type="Pfam" id="PF00082">
    <property type="entry name" value="Peptidase_S8"/>
    <property type="match status" value="1"/>
</dbReference>
<dbReference type="InterPro" id="IPR036852">
    <property type="entry name" value="Peptidase_S8/S53_dom_sf"/>
</dbReference>
<feature type="active site" description="Charge relay system" evidence="5">
    <location>
        <position position="458"/>
    </location>
</feature>
<keyword evidence="2 5" id="KW-0645">Protease</keyword>
<evidence type="ECO:0000256" key="2">
    <source>
        <dbReference type="ARBA" id="ARBA00022670"/>
    </source>
</evidence>
<evidence type="ECO:0000256" key="3">
    <source>
        <dbReference type="ARBA" id="ARBA00022801"/>
    </source>
</evidence>
<dbReference type="SUPFAM" id="SSF52743">
    <property type="entry name" value="Subtilisin-like"/>
    <property type="match status" value="1"/>
</dbReference>
<dbReference type="PANTHER" id="PTHR43806">
    <property type="entry name" value="PEPTIDASE S8"/>
    <property type="match status" value="1"/>
</dbReference>
<comment type="similarity">
    <text evidence="1 5">Belongs to the peptidase S8 family.</text>
</comment>
<evidence type="ECO:0000313" key="10">
    <source>
        <dbReference type="Proteomes" id="UP001239782"/>
    </source>
</evidence>
<evidence type="ECO:0000256" key="1">
    <source>
        <dbReference type="ARBA" id="ARBA00011073"/>
    </source>
</evidence>
<feature type="active site" description="Charge relay system" evidence="5">
    <location>
        <position position="283"/>
    </location>
</feature>
<dbReference type="GO" id="GO:0006508">
    <property type="term" value="P:proteolysis"/>
    <property type="evidence" value="ECO:0007669"/>
    <property type="project" value="UniProtKB-KW"/>
</dbReference>
<keyword evidence="10" id="KW-1185">Reference proteome</keyword>
<dbReference type="InterPro" id="IPR050131">
    <property type="entry name" value="Peptidase_S8_subtilisin-like"/>
</dbReference>
<organism evidence="9 10">
    <name type="scientific">Pleionea litopenaei</name>
    <dbReference type="NCBI Taxonomy" id="3070815"/>
    <lineage>
        <taxon>Bacteria</taxon>
        <taxon>Pseudomonadati</taxon>
        <taxon>Pseudomonadota</taxon>
        <taxon>Gammaproteobacteria</taxon>
        <taxon>Oceanospirillales</taxon>
        <taxon>Pleioneaceae</taxon>
        <taxon>Pleionea</taxon>
    </lineage>
</organism>
<dbReference type="GO" id="GO:0004252">
    <property type="term" value="F:serine-type endopeptidase activity"/>
    <property type="evidence" value="ECO:0007669"/>
    <property type="project" value="UniProtKB-UniRule"/>
</dbReference>
<feature type="chain" id="PRO_5041200211" evidence="7">
    <location>
        <begin position="23"/>
        <end position="763"/>
    </location>
</feature>
<name>A0AA51RRM2_9GAMM</name>
<feature type="active site" description="Charge relay system" evidence="5">
    <location>
        <position position="256"/>
    </location>
</feature>
<dbReference type="InterPro" id="IPR000209">
    <property type="entry name" value="Peptidase_S8/S53_dom"/>
</dbReference>